<organism evidence="1 2">
    <name type="scientific">Vicia faba</name>
    <name type="common">Broad bean</name>
    <name type="synonym">Faba vulgaris</name>
    <dbReference type="NCBI Taxonomy" id="3906"/>
    <lineage>
        <taxon>Eukaryota</taxon>
        <taxon>Viridiplantae</taxon>
        <taxon>Streptophyta</taxon>
        <taxon>Embryophyta</taxon>
        <taxon>Tracheophyta</taxon>
        <taxon>Spermatophyta</taxon>
        <taxon>Magnoliopsida</taxon>
        <taxon>eudicotyledons</taxon>
        <taxon>Gunneridae</taxon>
        <taxon>Pentapetalae</taxon>
        <taxon>rosids</taxon>
        <taxon>fabids</taxon>
        <taxon>Fabales</taxon>
        <taxon>Fabaceae</taxon>
        <taxon>Papilionoideae</taxon>
        <taxon>50 kb inversion clade</taxon>
        <taxon>NPAAA clade</taxon>
        <taxon>Hologalegina</taxon>
        <taxon>IRL clade</taxon>
        <taxon>Fabeae</taxon>
        <taxon>Vicia</taxon>
    </lineage>
</organism>
<dbReference type="InterPro" id="IPR052343">
    <property type="entry name" value="Retrotransposon-Effector_Assoc"/>
</dbReference>
<dbReference type="EMBL" id="OX451737">
    <property type="protein sequence ID" value="CAI8595756.1"/>
    <property type="molecule type" value="Genomic_DNA"/>
</dbReference>
<evidence type="ECO:0008006" key="3">
    <source>
        <dbReference type="Google" id="ProtNLM"/>
    </source>
</evidence>
<sequence>MYPLKVPGPNGFPSIFFQKCWNIVGPDVSSLVLEVLESNKDSNMINNTHIAFIPKCKNPSIEKDFCPMSLCNMVMKVIAKTIANRIKHILPDIVDEEKSVFVKGKLIMGNVLAAMKCFHWMKNKTKGKRGVMALKFWSMDSLVVRKAPTITHLFFVDDSLLFTRANKYEVDCVMDILQKYRVSSVQVVTLDKKRVFKSKYYTRSTIEESSSGFAPSYTWMSIRARELIQKGAYWRIGNGKKFQIFKDMRLSENSGFKILCAWKRGKLLAFLFRLDEPKIL</sequence>
<dbReference type="PANTHER" id="PTHR46890:SF48">
    <property type="entry name" value="RNA-DIRECTED DNA POLYMERASE"/>
    <property type="match status" value="1"/>
</dbReference>
<proteinExistence type="predicted"/>
<protein>
    <recommendedName>
        <fullName evidence="3">Reverse transcriptase domain-containing protein</fullName>
    </recommendedName>
</protein>
<dbReference type="PANTHER" id="PTHR46890">
    <property type="entry name" value="NON-LTR RETROLELEMENT REVERSE TRANSCRIPTASE-LIKE PROTEIN-RELATED"/>
    <property type="match status" value="1"/>
</dbReference>
<gene>
    <name evidence="1" type="ORF">VFH_II001720</name>
</gene>
<evidence type="ECO:0000313" key="2">
    <source>
        <dbReference type="Proteomes" id="UP001157006"/>
    </source>
</evidence>
<evidence type="ECO:0000313" key="1">
    <source>
        <dbReference type="EMBL" id="CAI8595756.1"/>
    </source>
</evidence>
<accession>A0AAV0ZCX7</accession>
<name>A0AAV0ZCX7_VICFA</name>
<dbReference type="Proteomes" id="UP001157006">
    <property type="component" value="Chromosome 2"/>
</dbReference>
<keyword evidence="2" id="KW-1185">Reference proteome</keyword>
<reference evidence="1 2" key="1">
    <citation type="submission" date="2023-01" db="EMBL/GenBank/DDBJ databases">
        <authorList>
            <person name="Kreplak J."/>
        </authorList>
    </citation>
    <scope>NUCLEOTIDE SEQUENCE [LARGE SCALE GENOMIC DNA]</scope>
</reference>
<dbReference type="AlphaFoldDB" id="A0AAV0ZCX7"/>